<dbReference type="Proteomes" id="UP000309997">
    <property type="component" value="Unassembled WGS sequence"/>
</dbReference>
<comment type="caution">
    <text evidence="1">The sequence shown here is derived from an EMBL/GenBank/DDBJ whole genome shotgun (WGS) entry which is preliminary data.</text>
</comment>
<evidence type="ECO:0000313" key="2">
    <source>
        <dbReference type="Proteomes" id="UP000309997"/>
    </source>
</evidence>
<accession>A0ACC4BYX2</accession>
<gene>
    <name evidence="1" type="ORF">D5086_014282</name>
</gene>
<protein>
    <submittedName>
        <fullName evidence="1">Uncharacterized protein</fullName>
    </submittedName>
</protein>
<sequence>MGAGEGQRPLLKPSSLPKFANSTYSFFFFSKVPPLLSPTRQWLTHFGFFLLPMAPFVVREVYTIRASWPFLGRVVLKPRARHSPGGGWTPPELLANPGAFCGRAGLQRHKLKNRLGGPYLARTKYPGRTPALRVGPGARGLELKTSSGFRRNLLLSFNFFISSYLIETTAIDQNGAAYMTLSLNSLNKECTQNAIRRKE</sequence>
<proteinExistence type="predicted"/>
<name>A0ACC4BYX2_POPAL</name>
<evidence type="ECO:0000313" key="1">
    <source>
        <dbReference type="EMBL" id="KAL3583221.1"/>
    </source>
</evidence>
<keyword evidence="2" id="KW-1185">Reference proteome</keyword>
<dbReference type="EMBL" id="RCHU02000007">
    <property type="protein sequence ID" value="KAL3583221.1"/>
    <property type="molecule type" value="Genomic_DNA"/>
</dbReference>
<reference evidence="1 2" key="1">
    <citation type="journal article" date="2024" name="Plant Biotechnol. J.">
        <title>Genome and CRISPR/Cas9 system of a widespread forest tree (Populus alba) in the world.</title>
        <authorList>
            <person name="Liu Y.J."/>
            <person name="Jiang P.F."/>
            <person name="Han X.M."/>
            <person name="Li X.Y."/>
            <person name="Wang H.M."/>
            <person name="Wang Y.J."/>
            <person name="Wang X.X."/>
            <person name="Zeng Q.Y."/>
        </authorList>
    </citation>
    <scope>NUCLEOTIDE SEQUENCE [LARGE SCALE GENOMIC DNA]</scope>
    <source>
        <strain evidence="2">cv. PAL-ZL1</strain>
    </source>
</reference>
<organism evidence="1 2">
    <name type="scientific">Populus alba</name>
    <name type="common">White poplar</name>
    <dbReference type="NCBI Taxonomy" id="43335"/>
    <lineage>
        <taxon>Eukaryota</taxon>
        <taxon>Viridiplantae</taxon>
        <taxon>Streptophyta</taxon>
        <taxon>Embryophyta</taxon>
        <taxon>Tracheophyta</taxon>
        <taxon>Spermatophyta</taxon>
        <taxon>Magnoliopsida</taxon>
        <taxon>eudicotyledons</taxon>
        <taxon>Gunneridae</taxon>
        <taxon>Pentapetalae</taxon>
        <taxon>rosids</taxon>
        <taxon>fabids</taxon>
        <taxon>Malpighiales</taxon>
        <taxon>Salicaceae</taxon>
        <taxon>Saliceae</taxon>
        <taxon>Populus</taxon>
    </lineage>
</organism>